<dbReference type="SMART" id="SM00014">
    <property type="entry name" value="acidPPc"/>
    <property type="match status" value="1"/>
</dbReference>
<feature type="transmembrane region" description="Helical" evidence="1">
    <location>
        <begin position="119"/>
        <end position="140"/>
    </location>
</feature>
<keyword evidence="1" id="KW-0472">Membrane</keyword>
<sequence length="281" mass="28875">MVRLVELSRLVADAVPPEFVPVFAAITTLGGATALMLLLSVLYWTAERRATALVVSFTLTALGVVLALKAGFGLPRPPAAEQLVTHDNDPWGFPSGHAVAAVVAYGGLVVATDRFRSRWAAVAAGVLALLVGLSRVVIGVHYLGDVLVGFAVGLALLGGLWRLTDGSPRRGFAIATLASVPALVVAGVMTETLVALGGSIGGWLGSTKLDELPDPTSRLERGLLIVAGLGFIVVVRTVQTVASGIGVGVVALNAVLVAGILLLPLATTWRGTVAVPFRRVG</sequence>
<dbReference type="EMBL" id="FODV01000001">
    <property type="protein sequence ID" value="SEO22259.1"/>
    <property type="molecule type" value="Genomic_DNA"/>
</dbReference>
<dbReference type="OrthoDB" id="10182at2157"/>
<feature type="transmembrane region" description="Helical" evidence="1">
    <location>
        <begin position="221"/>
        <end position="238"/>
    </location>
</feature>
<evidence type="ECO:0000256" key="1">
    <source>
        <dbReference type="SAM" id="Phobius"/>
    </source>
</evidence>
<dbReference type="SUPFAM" id="SSF48317">
    <property type="entry name" value="Acid phosphatase/Vanadium-dependent haloperoxidase"/>
    <property type="match status" value="1"/>
</dbReference>
<dbReference type="Gene3D" id="1.20.144.10">
    <property type="entry name" value="Phosphatidic acid phosphatase type 2/haloperoxidase"/>
    <property type="match status" value="1"/>
</dbReference>
<feature type="transmembrane region" description="Helical" evidence="1">
    <location>
        <begin position="245"/>
        <end position="266"/>
    </location>
</feature>
<keyword evidence="1" id="KW-1133">Transmembrane helix</keyword>
<feature type="transmembrane region" description="Helical" evidence="1">
    <location>
        <begin position="92"/>
        <end position="112"/>
    </location>
</feature>
<dbReference type="InterPro" id="IPR036938">
    <property type="entry name" value="PAP2/HPO_sf"/>
</dbReference>
<feature type="transmembrane region" description="Helical" evidence="1">
    <location>
        <begin position="146"/>
        <end position="164"/>
    </location>
</feature>
<keyword evidence="1" id="KW-0812">Transmembrane</keyword>
<evidence type="ECO:0000259" key="2">
    <source>
        <dbReference type="SMART" id="SM00014"/>
    </source>
</evidence>
<dbReference type="InterPro" id="IPR000326">
    <property type="entry name" value="PAP2/HPO"/>
</dbReference>
<proteinExistence type="predicted"/>
<feature type="transmembrane region" description="Helical" evidence="1">
    <location>
        <begin position="171"/>
        <end position="201"/>
    </location>
</feature>
<gene>
    <name evidence="3" type="ORF">SAMN04487948_101177</name>
</gene>
<dbReference type="AlphaFoldDB" id="A0A1H8MYB6"/>
<organism evidence="3 4">
    <name type="scientific">Halogranum amylolyticum</name>
    <dbReference type="NCBI Taxonomy" id="660520"/>
    <lineage>
        <taxon>Archaea</taxon>
        <taxon>Methanobacteriati</taxon>
        <taxon>Methanobacteriota</taxon>
        <taxon>Stenosarchaea group</taxon>
        <taxon>Halobacteria</taxon>
        <taxon>Halobacteriales</taxon>
        <taxon>Haloferacaceae</taxon>
    </lineage>
</organism>
<accession>A0A1H8MYB6</accession>
<protein>
    <submittedName>
        <fullName evidence="3">PAP2 superfamily protein</fullName>
    </submittedName>
</protein>
<feature type="transmembrane region" description="Helical" evidence="1">
    <location>
        <begin position="20"/>
        <end position="44"/>
    </location>
</feature>
<keyword evidence="4" id="KW-1185">Reference proteome</keyword>
<dbReference type="PANTHER" id="PTHR14969">
    <property type="entry name" value="SPHINGOSINE-1-PHOSPHATE PHOSPHOHYDROLASE"/>
    <property type="match status" value="1"/>
</dbReference>
<dbReference type="PANTHER" id="PTHR14969:SF13">
    <property type="entry name" value="AT30094P"/>
    <property type="match status" value="1"/>
</dbReference>
<dbReference type="Proteomes" id="UP000199126">
    <property type="component" value="Unassembled WGS sequence"/>
</dbReference>
<evidence type="ECO:0000313" key="3">
    <source>
        <dbReference type="EMBL" id="SEO22259.1"/>
    </source>
</evidence>
<evidence type="ECO:0000313" key="4">
    <source>
        <dbReference type="Proteomes" id="UP000199126"/>
    </source>
</evidence>
<name>A0A1H8MYB6_9EURY</name>
<dbReference type="RefSeq" id="WP_170864676.1">
    <property type="nucleotide sequence ID" value="NZ_FODV01000001.1"/>
</dbReference>
<dbReference type="Pfam" id="PF01569">
    <property type="entry name" value="PAP2"/>
    <property type="match status" value="1"/>
</dbReference>
<feature type="transmembrane region" description="Helical" evidence="1">
    <location>
        <begin position="51"/>
        <end position="72"/>
    </location>
</feature>
<reference evidence="4" key="1">
    <citation type="submission" date="2016-10" db="EMBL/GenBank/DDBJ databases">
        <authorList>
            <person name="Varghese N."/>
            <person name="Submissions S."/>
        </authorList>
    </citation>
    <scope>NUCLEOTIDE SEQUENCE [LARGE SCALE GENOMIC DNA]</scope>
    <source>
        <strain evidence="4">CGMCC 1.10121</strain>
    </source>
</reference>
<feature type="domain" description="Phosphatidic acid phosphatase type 2/haloperoxidase" evidence="2">
    <location>
        <begin position="51"/>
        <end position="161"/>
    </location>
</feature>